<dbReference type="KEGG" id="egr:104422874"/>
<dbReference type="PANTHER" id="PTHR37740">
    <property type="entry name" value="OS02G0193500 PROTEIN"/>
    <property type="match status" value="1"/>
</dbReference>
<dbReference type="PANTHER" id="PTHR37740:SF1">
    <property type="entry name" value="OS02G0193500 PROTEIN"/>
    <property type="match status" value="1"/>
</dbReference>
<protein>
    <submittedName>
        <fullName evidence="3">Uncharacterized protein</fullName>
    </submittedName>
</protein>
<dbReference type="OrthoDB" id="1742859at2759"/>
<organism evidence="3">
    <name type="scientific">Eucalyptus grandis</name>
    <name type="common">Flooded gum</name>
    <dbReference type="NCBI Taxonomy" id="71139"/>
    <lineage>
        <taxon>Eukaryota</taxon>
        <taxon>Viridiplantae</taxon>
        <taxon>Streptophyta</taxon>
        <taxon>Embryophyta</taxon>
        <taxon>Tracheophyta</taxon>
        <taxon>Spermatophyta</taxon>
        <taxon>Magnoliopsida</taxon>
        <taxon>eudicotyledons</taxon>
        <taxon>Gunneridae</taxon>
        <taxon>Pentapetalae</taxon>
        <taxon>rosids</taxon>
        <taxon>malvids</taxon>
        <taxon>Myrtales</taxon>
        <taxon>Myrtaceae</taxon>
        <taxon>Myrtoideae</taxon>
        <taxon>Eucalypteae</taxon>
        <taxon>Eucalyptus</taxon>
    </lineage>
</organism>
<dbReference type="OMA" id="MQDSRML"/>
<name>A0A059AGZ5_EUCGR</name>
<dbReference type="Gramene" id="KCW53327">
    <property type="protein sequence ID" value="KCW53327"/>
    <property type="gene ID" value="EUGRSUZ_J02575"/>
</dbReference>
<dbReference type="AlphaFoldDB" id="A0A059AGZ5"/>
<gene>
    <name evidence="3" type="ORF">EUGRSUZ_J02575</name>
</gene>
<feature type="coiled-coil region" evidence="1">
    <location>
        <begin position="103"/>
        <end position="130"/>
    </location>
</feature>
<dbReference type="FunCoup" id="A0A059AGZ5">
    <property type="interactions" value="1527"/>
</dbReference>
<proteinExistence type="predicted"/>
<feature type="compositionally biased region" description="Polar residues" evidence="2">
    <location>
        <begin position="62"/>
        <end position="73"/>
    </location>
</feature>
<evidence type="ECO:0000256" key="1">
    <source>
        <dbReference type="SAM" id="Coils"/>
    </source>
</evidence>
<sequence length="145" mass="16300">MQDSRMLFAEEVSDVKPRKKKAPSRRATVLPSQGNGVHGVQQLKGAPSAKNGQRTSKRNLKNDVSTLLPQQERSNSDSLPDSSTSGDEYRALRRRYLLLEEESFSLGNELREVEKEVKVLEEEKFALLDKLVVLEGLIDPSELHV</sequence>
<evidence type="ECO:0000256" key="2">
    <source>
        <dbReference type="SAM" id="MobiDB-lite"/>
    </source>
</evidence>
<keyword evidence="1" id="KW-0175">Coiled coil</keyword>
<evidence type="ECO:0000313" key="3">
    <source>
        <dbReference type="EMBL" id="KCW53327.1"/>
    </source>
</evidence>
<dbReference type="eggNOG" id="ENOG502S33E">
    <property type="taxonomic scope" value="Eukaryota"/>
</dbReference>
<dbReference type="STRING" id="71139.A0A059AGZ5"/>
<feature type="region of interest" description="Disordered" evidence="2">
    <location>
        <begin position="1"/>
        <end position="86"/>
    </location>
</feature>
<feature type="compositionally biased region" description="Low complexity" evidence="2">
    <location>
        <begin position="76"/>
        <end position="86"/>
    </location>
</feature>
<dbReference type="EMBL" id="KK198762">
    <property type="protein sequence ID" value="KCW53327.1"/>
    <property type="molecule type" value="Genomic_DNA"/>
</dbReference>
<dbReference type="InParanoid" id="A0A059AGZ5"/>
<reference evidence="3" key="1">
    <citation type="submission" date="2013-07" db="EMBL/GenBank/DDBJ databases">
        <title>The genome of Eucalyptus grandis.</title>
        <authorList>
            <person name="Schmutz J."/>
            <person name="Hayes R."/>
            <person name="Myburg A."/>
            <person name="Tuskan G."/>
            <person name="Grattapaglia D."/>
            <person name="Rokhsar D.S."/>
        </authorList>
    </citation>
    <scope>NUCLEOTIDE SEQUENCE</scope>
    <source>
        <tissue evidence="3">Leaf extractions</tissue>
    </source>
</reference>
<accession>A0A059AGZ5</accession>